<dbReference type="Proteomes" id="UP000808349">
    <property type="component" value="Unassembled WGS sequence"/>
</dbReference>
<evidence type="ECO:0000313" key="1">
    <source>
        <dbReference type="EMBL" id="MBK9719722.1"/>
    </source>
</evidence>
<organism evidence="1 2">
    <name type="scientific">Candidatus Defluviibacterium haderslevense</name>
    <dbReference type="NCBI Taxonomy" id="2981993"/>
    <lineage>
        <taxon>Bacteria</taxon>
        <taxon>Pseudomonadati</taxon>
        <taxon>Bacteroidota</taxon>
        <taxon>Saprospiria</taxon>
        <taxon>Saprospirales</taxon>
        <taxon>Saprospiraceae</taxon>
        <taxon>Candidatus Defluviibacterium</taxon>
    </lineage>
</organism>
<proteinExistence type="predicted"/>
<comment type="caution">
    <text evidence="1">The sequence shown here is derived from an EMBL/GenBank/DDBJ whole genome shotgun (WGS) entry which is preliminary data.</text>
</comment>
<dbReference type="EMBL" id="JADKFW010000021">
    <property type="protein sequence ID" value="MBK9719722.1"/>
    <property type="molecule type" value="Genomic_DNA"/>
</dbReference>
<reference evidence="1 2" key="1">
    <citation type="submission" date="2020-10" db="EMBL/GenBank/DDBJ databases">
        <title>Connecting structure to function with the recovery of over 1000 high-quality activated sludge metagenome-assembled genomes encoding full-length rRNA genes using long-read sequencing.</title>
        <authorList>
            <person name="Singleton C.M."/>
            <person name="Petriglieri F."/>
            <person name="Kristensen J.M."/>
            <person name="Kirkegaard R.H."/>
            <person name="Michaelsen T.Y."/>
            <person name="Andersen M.H."/>
            <person name="Karst S.M."/>
            <person name="Dueholm M.S."/>
            <person name="Nielsen P.H."/>
            <person name="Albertsen M."/>
        </authorList>
    </citation>
    <scope>NUCLEOTIDE SEQUENCE [LARGE SCALE GENOMIC DNA]</scope>
    <source>
        <strain evidence="1">Ribe_18-Q3-R11-54_BAT3C.373</strain>
    </source>
</reference>
<name>A0A9D7SDP6_9BACT</name>
<gene>
    <name evidence="1" type="ORF">IPO85_19835</name>
</gene>
<accession>A0A9D7SDP6</accession>
<evidence type="ECO:0000313" key="2">
    <source>
        <dbReference type="Proteomes" id="UP000808349"/>
    </source>
</evidence>
<protein>
    <submittedName>
        <fullName evidence="1">Uncharacterized protein</fullName>
    </submittedName>
</protein>
<sequence length="67" mass="7640">MKQVLILFIVFFIHPNLWSQCIPPYTLNITDAPVLCSLSQLNGMTCSLVPSQILENALYVKINLQKY</sequence>
<dbReference type="AlphaFoldDB" id="A0A9D7SDP6"/>